<dbReference type="RefSeq" id="WP_127046875.1">
    <property type="nucleotide sequence ID" value="NZ_RZGZ01000001.1"/>
</dbReference>
<dbReference type="SUPFAM" id="SSF55729">
    <property type="entry name" value="Acyl-CoA N-acyltransferases (Nat)"/>
    <property type="match status" value="1"/>
</dbReference>
<dbReference type="Pfam" id="PF14542">
    <property type="entry name" value="Acetyltransf_CG"/>
    <property type="match status" value="1"/>
</dbReference>
<keyword evidence="3" id="KW-1185">Reference proteome</keyword>
<dbReference type="PROSITE" id="PS51729">
    <property type="entry name" value="GNAT_YJDJ"/>
    <property type="match status" value="1"/>
</dbReference>
<dbReference type="PANTHER" id="PTHR31435:SF10">
    <property type="entry name" value="BSR4717 PROTEIN"/>
    <property type="match status" value="1"/>
</dbReference>
<accession>A0A3S0X146</accession>
<dbReference type="Gene3D" id="3.40.630.30">
    <property type="match status" value="1"/>
</dbReference>
<evidence type="ECO:0000313" key="3">
    <source>
        <dbReference type="Proteomes" id="UP000274909"/>
    </source>
</evidence>
<gene>
    <name evidence="2" type="ORF">ELQ94_02665</name>
</gene>
<sequence length="111" mass="12257">MSTDSATTDAASGEPRIVDVPHANRYELWVGEDRVGFSAYRREPGRVMFTHTVVDPAHEGHGYGSAIARAVIEDAVQRGETIVPRCPFIAAWLEKHPDAATDIEWPDSDRP</sequence>
<dbReference type="EMBL" id="RZGZ01000001">
    <property type="protein sequence ID" value="RUR03462.1"/>
    <property type="molecule type" value="Genomic_DNA"/>
</dbReference>
<comment type="caution">
    <text evidence="2">The sequence shown here is derived from an EMBL/GenBank/DDBJ whole genome shotgun (WGS) entry which is preliminary data.</text>
</comment>
<dbReference type="CDD" id="cd04301">
    <property type="entry name" value="NAT_SF"/>
    <property type="match status" value="1"/>
</dbReference>
<proteinExistence type="predicted"/>
<dbReference type="InterPro" id="IPR031165">
    <property type="entry name" value="GNAT_YJDJ"/>
</dbReference>
<dbReference type="InterPro" id="IPR016181">
    <property type="entry name" value="Acyl_CoA_acyltransferase"/>
</dbReference>
<evidence type="ECO:0000313" key="2">
    <source>
        <dbReference type="EMBL" id="RUR03462.1"/>
    </source>
</evidence>
<dbReference type="InterPro" id="IPR045057">
    <property type="entry name" value="Gcn5-rel_NAT"/>
</dbReference>
<reference evidence="2 3" key="1">
    <citation type="submission" date="2018-12" db="EMBL/GenBank/DDBJ databases">
        <authorList>
            <person name="Li F."/>
        </authorList>
    </citation>
    <scope>NUCLEOTIDE SEQUENCE [LARGE SCALE GENOMIC DNA]</scope>
    <source>
        <strain evidence="2 3">EGI 6500705</strain>
    </source>
</reference>
<protein>
    <submittedName>
        <fullName evidence="2">N-acetyltransferase</fullName>
    </submittedName>
</protein>
<dbReference type="PANTHER" id="PTHR31435">
    <property type="entry name" value="PROTEIN NATD1"/>
    <property type="match status" value="1"/>
</dbReference>
<organism evidence="2 3">
    <name type="scientific">Labedella endophytica</name>
    <dbReference type="NCBI Taxonomy" id="1523160"/>
    <lineage>
        <taxon>Bacteria</taxon>
        <taxon>Bacillati</taxon>
        <taxon>Actinomycetota</taxon>
        <taxon>Actinomycetes</taxon>
        <taxon>Micrococcales</taxon>
        <taxon>Microbacteriaceae</taxon>
        <taxon>Labedella</taxon>
    </lineage>
</organism>
<keyword evidence="2" id="KW-0808">Transferase</keyword>
<dbReference type="OrthoDB" id="5405911at2"/>
<dbReference type="GO" id="GO:0016740">
    <property type="term" value="F:transferase activity"/>
    <property type="evidence" value="ECO:0007669"/>
    <property type="project" value="UniProtKB-KW"/>
</dbReference>
<name>A0A3S0X146_9MICO</name>
<dbReference type="AlphaFoldDB" id="A0A3S0X146"/>
<feature type="domain" description="N-acetyltransferase" evidence="1">
    <location>
        <begin position="18"/>
        <end position="104"/>
    </location>
</feature>
<dbReference type="Proteomes" id="UP000274909">
    <property type="component" value="Unassembled WGS sequence"/>
</dbReference>
<evidence type="ECO:0000259" key="1">
    <source>
        <dbReference type="PROSITE" id="PS51729"/>
    </source>
</evidence>